<keyword evidence="2" id="KW-1133">Transmembrane helix</keyword>
<feature type="transmembrane region" description="Helical" evidence="2">
    <location>
        <begin position="222"/>
        <end position="242"/>
    </location>
</feature>
<dbReference type="PANTHER" id="PTHR31970:SF9">
    <property type="entry name" value="MOLYBDATE TRANSPORTER 2"/>
    <property type="match status" value="1"/>
</dbReference>
<reference evidence="3" key="1">
    <citation type="submission" date="2016-03" db="EMBL/GenBank/DDBJ databases">
        <title>Mechanisms controlling the formation of the plant cell surface in tip-growing cells are functionally conserved among land plants.</title>
        <authorList>
            <person name="Honkanen S."/>
            <person name="Jones V.A."/>
            <person name="Morieri G."/>
            <person name="Champion C."/>
            <person name="Hetherington A.J."/>
            <person name="Kelly S."/>
            <person name="Saint-Marcoux D."/>
            <person name="Proust H."/>
            <person name="Prescott H."/>
            <person name="Dolan L."/>
        </authorList>
    </citation>
    <scope>NUCLEOTIDE SEQUENCE [LARGE SCALE GENOMIC DNA]</scope>
    <source>
        <tissue evidence="3">Whole gametophyte</tissue>
    </source>
</reference>
<dbReference type="GO" id="GO:0015098">
    <property type="term" value="F:molybdate ion transmembrane transporter activity"/>
    <property type="evidence" value="ECO:0007669"/>
    <property type="project" value="InterPro"/>
</dbReference>
<accession>A0A176W784</accession>
<gene>
    <name evidence="3" type="ORF">AXG93_684s1330</name>
</gene>
<comment type="caution">
    <text evidence="3">The sequence shown here is derived from an EMBL/GenBank/DDBJ whole genome shotgun (WGS) entry which is preliminary data.</text>
</comment>
<feature type="transmembrane region" description="Helical" evidence="2">
    <location>
        <begin position="414"/>
        <end position="432"/>
    </location>
</feature>
<feature type="transmembrane region" description="Helical" evidence="2">
    <location>
        <begin position="111"/>
        <end position="134"/>
    </location>
</feature>
<keyword evidence="4" id="KW-1185">Reference proteome</keyword>
<organism evidence="3 4">
    <name type="scientific">Marchantia polymorpha subsp. ruderalis</name>
    <dbReference type="NCBI Taxonomy" id="1480154"/>
    <lineage>
        <taxon>Eukaryota</taxon>
        <taxon>Viridiplantae</taxon>
        <taxon>Streptophyta</taxon>
        <taxon>Embryophyta</taxon>
        <taxon>Marchantiophyta</taxon>
        <taxon>Marchantiopsida</taxon>
        <taxon>Marchantiidae</taxon>
        <taxon>Marchantiales</taxon>
        <taxon>Marchantiaceae</taxon>
        <taxon>Marchantia</taxon>
    </lineage>
</organism>
<evidence type="ECO:0000313" key="3">
    <source>
        <dbReference type="EMBL" id="OAE28854.1"/>
    </source>
</evidence>
<dbReference type="InterPro" id="IPR031563">
    <property type="entry name" value="MOT1/MOT2"/>
</dbReference>
<keyword evidence="2" id="KW-0812">Transmembrane</keyword>
<dbReference type="Pfam" id="PF16983">
    <property type="entry name" value="MFS_MOT1"/>
    <property type="match status" value="2"/>
</dbReference>
<feature type="transmembrane region" description="Helical" evidence="2">
    <location>
        <begin position="438"/>
        <end position="459"/>
    </location>
</feature>
<keyword evidence="2" id="KW-0472">Membrane</keyword>
<protein>
    <recommendedName>
        <fullName evidence="5">SLC26A/SulP transporter domain-containing protein</fullName>
    </recommendedName>
</protein>
<dbReference type="AlphaFoldDB" id="A0A176W784"/>
<feature type="transmembrane region" description="Helical" evidence="2">
    <location>
        <begin position="291"/>
        <end position="309"/>
    </location>
</feature>
<feature type="region of interest" description="Disordered" evidence="1">
    <location>
        <begin position="261"/>
        <end position="286"/>
    </location>
</feature>
<dbReference type="Proteomes" id="UP000077202">
    <property type="component" value="Unassembled WGS sequence"/>
</dbReference>
<evidence type="ECO:0000256" key="2">
    <source>
        <dbReference type="SAM" id="Phobius"/>
    </source>
</evidence>
<sequence length="683" mass="73520">MTSIFKAVVTPPGYGQMTGYEDGRPEVGSYGSVVSRREWEHSRSRDKHRSFYQTECGGEDHEPAFWSSSRILGNVRLKGQLWQEISGALGDAGGFVPAVLALALVNGLDLGTIFVFTGIFNVVTGFVFGIPMAVQPMSAIVAVAISPNHLTVPQIMAAGISTGVVLALLGITKLMNFFYRLIPIPVLRGVMLYQGLTVGFQAVQFILEIQDVTTMQSLGRRHWLGVNGLLLPILMIFFLFVVSGVGTSASGEEAAQGIGSGTNLEIEDPLNGQPSTRGKAANEENSRNTVMNVPTALIILLIALSLAIARDPQLLHNLQLGPSPFTLIKISRADWQIGFLQAAVHQIPVSILTSAFSLSKLSSDLFPAAQATTPNAVSISMGAMNVLGCSFGAVPVCHGVSGLAGQYRFGARSGLSTVILGTATLALGLLLGSSFKEILTQFPVSLLGVLLLASGLELAVVCRDQTSHRDALVMVAVAVVSIGTSGAFKALVGFVSGLVLYLILMLHDWHYQAADDKGSFFDGSVPIKNTLLSNFRKESAPGLFQIDSEIVDTIIGCMYFDVDDESDSDEEAEEVETAVCRDGRRRPDLTSLEIKKRALSIFVLVQDFSPKRNAYASVSAYEVAIKNSYLFDMVIKFTSLGSTFRLTSRLAQWRKELTGMACYSGCNRRKVSSFLRVMCASKL</sequence>
<evidence type="ECO:0000313" key="4">
    <source>
        <dbReference type="Proteomes" id="UP000077202"/>
    </source>
</evidence>
<feature type="transmembrane region" description="Helical" evidence="2">
    <location>
        <begin position="471"/>
        <end position="504"/>
    </location>
</feature>
<evidence type="ECO:0000256" key="1">
    <source>
        <dbReference type="SAM" id="MobiDB-lite"/>
    </source>
</evidence>
<evidence type="ECO:0008006" key="5">
    <source>
        <dbReference type="Google" id="ProtNLM"/>
    </source>
</evidence>
<dbReference type="EMBL" id="LVLJ01001645">
    <property type="protein sequence ID" value="OAE28854.1"/>
    <property type="molecule type" value="Genomic_DNA"/>
</dbReference>
<dbReference type="PANTHER" id="PTHR31970">
    <property type="match status" value="1"/>
</dbReference>
<feature type="transmembrane region" description="Helical" evidence="2">
    <location>
        <begin position="155"/>
        <end position="179"/>
    </location>
</feature>
<proteinExistence type="predicted"/>
<name>A0A176W784_MARPO</name>